<feature type="transmembrane region" description="Helical" evidence="1">
    <location>
        <begin position="72"/>
        <end position="91"/>
    </location>
</feature>
<evidence type="ECO:0000256" key="1">
    <source>
        <dbReference type="SAM" id="Phobius"/>
    </source>
</evidence>
<dbReference type="EMBL" id="ANJW01000333">
    <property type="protein sequence ID" value="EPC55874.1"/>
    <property type="molecule type" value="Genomic_DNA"/>
</dbReference>
<sequence length="278" mass="30942">MIQFIRMLFNFERGVLMLSFLSLRLPKKRLWLAVSIALAISCLQMTQILNFIPVGESPYTRWLSIDPFNFTPILFFILLPLIASIPAGSLLKNDADSGLLAKVKLHSPFQKVIRSYVGIAFLSGFTIIAIALLINLLFYFTIFPNIRPDNLLNSNILLINQNTMLVGLYYAHPLLHAAISILFASLWGGLFSVFVMVTSVWIKNSFVALSTGLCVQILVLMLNSFLTLPSLASYSPADFLHELSPNANINLTVTGIVTLLMIIYCISLAQIGEKRLVS</sequence>
<evidence type="ECO:0008006" key="4">
    <source>
        <dbReference type="Google" id="ProtNLM"/>
    </source>
</evidence>
<keyword evidence="1" id="KW-1133">Transmembrane helix</keyword>
<feature type="transmembrane region" description="Helical" evidence="1">
    <location>
        <begin position="112"/>
        <end position="142"/>
    </location>
</feature>
<feature type="transmembrane region" description="Helical" evidence="1">
    <location>
        <begin position="30"/>
        <end position="52"/>
    </location>
</feature>
<evidence type="ECO:0000313" key="2">
    <source>
        <dbReference type="EMBL" id="EPC55874.1"/>
    </source>
</evidence>
<feature type="transmembrane region" description="Helical" evidence="1">
    <location>
        <begin position="248"/>
        <end position="269"/>
    </location>
</feature>
<reference evidence="2 3" key="1">
    <citation type="journal article" date="2013" name="PLoS ONE">
        <title>Lactobacillus paracasei comparative genomics: towards species pan-genome definition and exploitation of diversity.</title>
        <authorList>
            <person name="Smokvina T."/>
            <person name="Wels M."/>
            <person name="Polka J."/>
            <person name="Chervaux C."/>
            <person name="Brisse S."/>
            <person name="Boekhorst J."/>
            <person name="van Hylckama Vlieg J.E."/>
            <person name="Siezen R.J."/>
        </authorList>
    </citation>
    <scope>NUCLEOTIDE SEQUENCE [LARGE SCALE GENOMIC DNA]</scope>
    <source>
        <strain evidence="2 3">Lpp123</strain>
    </source>
</reference>
<dbReference type="AlphaFoldDB" id="A0A829GHS0"/>
<dbReference type="Proteomes" id="UP000014316">
    <property type="component" value="Unassembled WGS sequence"/>
</dbReference>
<feature type="transmembrane region" description="Helical" evidence="1">
    <location>
        <begin position="174"/>
        <end position="194"/>
    </location>
</feature>
<accession>A0A829GHS0</accession>
<keyword evidence="1" id="KW-0812">Transmembrane</keyword>
<comment type="caution">
    <text evidence="2">The sequence shown here is derived from an EMBL/GenBank/DDBJ whole genome shotgun (WGS) entry which is preliminary data.</text>
</comment>
<feature type="transmembrane region" description="Helical" evidence="1">
    <location>
        <begin position="206"/>
        <end position="228"/>
    </location>
</feature>
<keyword evidence="1" id="KW-0472">Membrane</keyword>
<protein>
    <recommendedName>
        <fullName evidence="4">ABC-2 family transporter protein</fullName>
    </recommendedName>
</protein>
<proteinExistence type="predicted"/>
<evidence type="ECO:0000313" key="3">
    <source>
        <dbReference type="Proteomes" id="UP000014316"/>
    </source>
</evidence>
<gene>
    <name evidence="2" type="ORF">Lpp123_05743</name>
</gene>
<organism evidence="2 3">
    <name type="scientific">Lacticaseibacillus paracasei subsp. paracasei Lpp123</name>
    <dbReference type="NCBI Taxonomy" id="1256201"/>
    <lineage>
        <taxon>Bacteria</taxon>
        <taxon>Bacillati</taxon>
        <taxon>Bacillota</taxon>
        <taxon>Bacilli</taxon>
        <taxon>Lactobacillales</taxon>
        <taxon>Lactobacillaceae</taxon>
        <taxon>Lacticaseibacillus</taxon>
    </lineage>
</organism>
<name>A0A829GHS0_LACPA</name>